<accession>A0A5N6S103</accession>
<dbReference type="GeneID" id="78126557"/>
<organism evidence="1 2">
    <name type="scientific">Bifidobacterium tibiigranuli</name>
    <dbReference type="NCBI Taxonomy" id="2172043"/>
    <lineage>
        <taxon>Bacteria</taxon>
        <taxon>Bacillati</taxon>
        <taxon>Actinomycetota</taxon>
        <taxon>Actinomycetes</taxon>
        <taxon>Bifidobacteriales</taxon>
        <taxon>Bifidobacteriaceae</taxon>
        <taxon>Bifidobacterium</taxon>
    </lineage>
</organism>
<evidence type="ECO:0000313" key="2">
    <source>
        <dbReference type="Proteomes" id="UP000325415"/>
    </source>
</evidence>
<dbReference type="RefSeq" id="WP_152580163.1">
    <property type="nucleotide sequence ID" value="NZ_QDAG01000002.1"/>
</dbReference>
<comment type="caution">
    <text evidence="1">The sequence shown here is derived from an EMBL/GenBank/DDBJ whole genome shotgun (WGS) entry which is preliminary data.</text>
</comment>
<evidence type="ECO:0000313" key="1">
    <source>
        <dbReference type="EMBL" id="KAE8129681.1"/>
    </source>
</evidence>
<keyword evidence="2" id="KW-1185">Reference proteome</keyword>
<dbReference type="Proteomes" id="UP000325415">
    <property type="component" value="Unassembled WGS sequence"/>
</dbReference>
<sequence length="372" mass="41232">MRNLTVHAYSAMTGEHLTRLPYTGCSWSDSINEPGQLSVDVVFSSMAKRLTVNGMSLHDALRPWKVILAVQRGQRVIHAGPVTSRKWDAKGRKLSFTCGGGWTLLGKRLVLNHGLDSSFREGDVLVDDNHPAGDWALTLTGSYRDIARGIIAETLKWGAIPFTLPTLEGGSFTRTYGGWDLATCADRIRDLANLDQAQEYRFTPSLDYNGRLSFLLESASELVDHELMINATLPGVRAMLSASDEDGSPLTTQVWAAGGKNDDKTVMTRATLPTQYRDASMPFMQSTNTEHTTVSELDTLRTYARTQAALGAWPSETYEILLGEEYDPHVGDHLDLRVEDDYLGRRLLYLKITDVSGSSSSDWRTVQARERA</sequence>
<dbReference type="OrthoDB" id="3231936at2"/>
<dbReference type="AlphaFoldDB" id="A0A5N6S103"/>
<proteinExistence type="predicted"/>
<protein>
    <submittedName>
        <fullName evidence="1">Uncharacterized protein</fullName>
    </submittedName>
</protein>
<reference evidence="1 2" key="1">
    <citation type="submission" date="2018-04" db="EMBL/GenBank/DDBJ databases">
        <authorList>
            <person name="Eckel V.P."/>
            <person name="Vogel R.F."/>
        </authorList>
    </citation>
    <scope>NUCLEOTIDE SEQUENCE [LARGE SCALE GENOMIC DNA]</scope>
    <source>
        <strain evidence="2">TMW 2.1764</strain>
    </source>
</reference>
<name>A0A5N6S103_9BIFI</name>
<gene>
    <name evidence="1" type="ORF">DDE84_02470</name>
</gene>
<dbReference type="EMBL" id="QDAG01000002">
    <property type="protein sequence ID" value="KAE8129681.1"/>
    <property type="molecule type" value="Genomic_DNA"/>
</dbReference>